<dbReference type="EMBL" id="MHKD01000044">
    <property type="protein sequence ID" value="OGY81422.1"/>
    <property type="molecule type" value="Genomic_DNA"/>
</dbReference>
<feature type="transmembrane region" description="Helical" evidence="8">
    <location>
        <begin position="14"/>
        <end position="33"/>
    </location>
</feature>
<dbReference type="AlphaFoldDB" id="A0A1G2AWV2"/>
<evidence type="ECO:0000256" key="4">
    <source>
        <dbReference type="ARBA" id="ARBA00022692"/>
    </source>
</evidence>
<organism evidence="9 10">
    <name type="scientific">Candidatus Kerfeldbacteria bacterium RIFCSPHIGHO2_12_FULL_48_17</name>
    <dbReference type="NCBI Taxonomy" id="1798542"/>
    <lineage>
        <taxon>Bacteria</taxon>
        <taxon>Candidatus Kerfeldiibacteriota</taxon>
    </lineage>
</organism>
<evidence type="ECO:0000256" key="5">
    <source>
        <dbReference type="ARBA" id="ARBA00022989"/>
    </source>
</evidence>
<evidence type="ECO:0000256" key="8">
    <source>
        <dbReference type="SAM" id="Phobius"/>
    </source>
</evidence>
<feature type="transmembrane region" description="Helical" evidence="8">
    <location>
        <begin position="92"/>
        <end position="110"/>
    </location>
</feature>
<dbReference type="STRING" id="1798542.A3F54_02130"/>
<evidence type="ECO:0000256" key="1">
    <source>
        <dbReference type="ARBA" id="ARBA00004651"/>
    </source>
</evidence>
<proteinExistence type="inferred from homology"/>
<keyword evidence="5 8" id="KW-1133">Transmembrane helix</keyword>
<evidence type="ECO:0000256" key="7">
    <source>
        <dbReference type="ARBA" id="ARBA00024033"/>
    </source>
</evidence>
<sequence length="451" mass="50897">MKKILAEFFREQRVYKMAALLCVVAAVALFVFYTGWYQRQALQRIGYGETDYAVFYVAGTQLLHGVAGDIYNPATFIPAVKALRETNGGTRYVYFPASVFLFAPLALFSYKTGVVAWLFFNIALFVAAYYIGVWLVDPRWWRLRYSLILAALTFSDTAVGLMKRGQINGLIWLVFMLGLVFLARGGGRRGRDGRAGDDGREVSGWRVVSEVVAGAMYGVNILLKIFPVVFVPYFILKKQWRAAVAVVVFLVVVFALTIPVFGGDGQTRFWEVVLPKQLAGTDFGDNKNNNSLYGTFDYSTYQAESPWYAPAGAGHAEFQNYVLRYIHLVGTGVAFVALAWVLWRCRDRHARLDYLLDYALILLFVLLFAKGVRTAYNLWTIPAIVYFFSGRWSWRRVPLVLGALAVLLTTQFWRLLPVAVADVWGPLRITNVGLVALFVALLWVRGRKPLQ</sequence>
<feature type="transmembrane region" description="Helical" evidence="8">
    <location>
        <begin position="167"/>
        <end position="186"/>
    </location>
</feature>
<dbReference type="GO" id="GO:0005886">
    <property type="term" value="C:plasma membrane"/>
    <property type="evidence" value="ECO:0007669"/>
    <property type="project" value="UniProtKB-SubCell"/>
</dbReference>
<evidence type="ECO:0000313" key="9">
    <source>
        <dbReference type="EMBL" id="OGY81422.1"/>
    </source>
</evidence>
<feature type="transmembrane region" description="Helical" evidence="8">
    <location>
        <begin position="355"/>
        <end position="376"/>
    </location>
</feature>
<feature type="transmembrane region" description="Helical" evidence="8">
    <location>
        <begin position="143"/>
        <end position="161"/>
    </location>
</feature>
<dbReference type="Proteomes" id="UP000176952">
    <property type="component" value="Unassembled WGS sequence"/>
</dbReference>
<feature type="transmembrane region" description="Helical" evidence="8">
    <location>
        <begin position="325"/>
        <end position="343"/>
    </location>
</feature>
<comment type="subcellular location">
    <subcellularLocation>
        <location evidence="1">Cell membrane</location>
        <topology evidence="1">Multi-pass membrane protein</topology>
    </subcellularLocation>
</comment>
<evidence type="ECO:0000256" key="2">
    <source>
        <dbReference type="ARBA" id="ARBA00022475"/>
    </source>
</evidence>
<gene>
    <name evidence="9" type="ORF">A3F54_02130</name>
</gene>
<name>A0A1G2AWV2_9BACT</name>
<feature type="transmembrane region" description="Helical" evidence="8">
    <location>
        <begin position="207"/>
        <end position="236"/>
    </location>
</feature>
<comment type="caution">
    <text evidence="9">The sequence shown here is derived from an EMBL/GenBank/DDBJ whole genome shotgun (WGS) entry which is preliminary data.</text>
</comment>
<keyword evidence="2" id="KW-1003">Cell membrane</keyword>
<keyword evidence="4 8" id="KW-0812">Transmembrane</keyword>
<dbReference type="GO" id="GO:0016758">
    <property type="term" value="F:hexosyltransferase activity"/>
    <property type="evidence" value="ECO:0007669"/>
    <property type="project" value="InterPro"/>
</dbReference>
<evidence type="ECO:0000313" key="10">
    <source>
        <dbReference type="Proteomes" id="UP000176952"/>
    </source>
</evidence>
<keyword evidence="3" id="KW-0808">Transferase</keyword>
<feature type="transmembrane region" description="Helical" evidence="8">
    <location>
        <begin position="397"/>
        <end position="415"/>
    </location>
</feature>
<reference evidence="9 10" key="1">
    <citation type="journal article" date="2016" name="Nat. Commun.">
        <title>Thousands of microbial genomes shed light on interconnected biogeochemical processes in an aquifer system.</title>
        <authorList>
            <person name="Anantharaman K."/>
            <person name="Brown C.T."/>
            <person name="Hug L.A."/>
            <person name="Sharon I."/>
            <person name="Castelle C.J."/>
            <person name="Probst A.J."/>
            <person name="Thomas B.C."/>
            <person name="Singh A."/>
            <person name="Wilkins M.J."/>
            <person name="Karaoz U."/>
            <person name="Brodie E.L."/>
            <person name="Williams K.H."/>
            <person name="Hubbard S.S."/>
            <person name="Banfield J.F."/>
        </authorList>
    </citation>
    <scope>NUCLEOTIDE SEQUENCE [LARGE SCALE GENOMIC DNA]</scope>
</reference>
<dbReference type="InterPro" id="IPR018584">
    <property type="entry name" value="GT87"/>
</dbReference>
<evidence type="ECO:0000256" key="3">
    <source>
        <dbReference type="ARBA" id="ARBA00022679"/>
    </source>
</evidence>
<feature type="transmembrane region" description="Helical" evidence="8">
    <location>
        <begin position="427"/>
        <end position="444"/>
    </location>
</feature>
<protein>
    <recommendedName>
        <fullName evidence="11">DUF2029 domain-containing protein</fullName>
    </recommendedName>
</protein>
<accession>A0A1G2AWV2</accession>
<evidence type="ECO:0000256" key="6">
    <source>
        <dbReference type="ARBA" id="ARBA00023136"/>
    </source>
</evidence>
<dbReference type="Pfam" id="PF09594">
    <property type="entry name" value="GT87"/>
    <property type="match status" value="1"/>
</dbReference>
<keyword evidence="6 8" id="KW-0472">Membrane</keyword>
<evidence type="ECO:0008006" key="11">
    <source>
        <dbReference type="Google" id="ProtNLM"/>
    </source>
</evidence>
<feature type="transmembrane region" description="Helical" evidence="8">
    <location>
        <begin position="116"/>
        <end position="136"/>
    </location>
</feature>
<comment type="similarity">
    <text evidence="7">Belongs to the glycosyltransferase 87 family.</text>
</comment>
<feature type="transmembrane region" description="Helical" evidence="8">
    <location>
        <begin position="242"/>
        <end position="261"/>
    </location>
</feature>